<organism evidence="1 2">
    <name type="scientific">Clostridium phage phiCDHM13</name>
    <dbReference type="NCBI Taxonomy" id="1437363"/>
    <lineage>
        <taxon>Viruses</taxon>
        <taxon>Duplodnaviria</taxon>
        <taxon>Heunggongvirae</taxon>
        <taxon>Uroviricota</taxon>
        <taxon>Caudoviricetes</taxon>
        <taxon>Sherbrookevirus</taxon>
        <taxon>Sherbrookevirus CDHM13</taxon>
    </lineage>
</organism>
<reference evidence="1 2" key="2">
    <citation type="submission" date="2014-09" db="EMBL/GenBank/DDBJ databases">
        <title>N/A.</title>
        <authorList>
            <person name="Hargreaves K.R."/>
            <person name="Clokie M.R.J."/>
        </authorList>
    </citation>
    <scope>NUCLEOTIDE SEQUENCE [LARGE SCALE GENOMIC DNA]</scope>
</reference>
<evidence type="ECO:0000313" key="2">
    <source>
        <dbReference type="Proteomes" id="UP000029357"/>
    </source>
</evidence>
<reference evidence="1 2" key="1">
    <citation type="submission" date="2013-10" db="EMBL/GenBank/DDBJ databases">
        <authorList>
            <person name="Hargreaves K."/>
        </authorList>
    </citation>
    <scope>NUCLEOTIDE SEQUENCE [LARGE SCALE GENOMIC DNA]</scope>
</reference>
<sequence>MKKEDKSLNWDSYEKFNKENFEEIAERNIDDSSSAFLEKLREGIENCKQELQNIVEN</sequence>
<gene>
    <name evidence="1" type="primary">phiCDHM13_gp29</name>
</gene>
<proteinExistence type="predicted"/>
<dbReference type="KEGG" id="vg:26797731"/>
<protein>
    <submittedName>
        <fullName evidence="1">Uncharacterized protein</fullName>
    </submittedName>
</protein>
<dbReference type="RefSeq" id="YP_009226601.1">
    <property type="nucleotide sequence ID" value="NC_029116.1"/>
</dbReference>
<keyword evidence="2" id="KW-1185">Reference proteome</keyword>
<name>A0A090C757_9CAUD</name>
<dbReference type="GeneID" id="26797731"/>
<evidence type="ECO:0000313" key="1">
    <source>
        <dbReference type="EMBL" id="CDL65312.1"/>
    </source>
</evidence>
<dbReference type="Proteomes" id="UP000029357">
    <property type="component" value="Segment"/>
</dbReference>
<dbReference type="EMBL" id="HG796225">
    <property type="protein sequence ID" value="CDL65312.1"/>
    <property type="molecule type" value="Genomic_DNA"/>
</dbReference>
<accession>A0A090C757</accession>
<dbReference type="OrthoDB" id="14809at10239"/>